<proteinExistence type="inferred from homology"/>
<reference evidence="6 7" key="1">
    <citation type="submission" date="2024-02" db="EMBL/GenBank/DDBJ databases">
        <title>A Gaetbulibacter species isolated from tidal flats and genomic insights of their niches.</title>
        <authorList>
            <person name="Ye Y."/>
        </authorList>
    </citation>
    <scope>NUCLEOTIDE SEQUENCE [LARGE SCALE GENOMIC DNA]</scope>
    <source>
        <strain evidence="6 7">KEM-8</strain>
    </source>
</reference>
<evidence type="ECO:0000256" key="4">
    <source>
        <dbReference type="ARBA" id="ARBA00022833"/>
    </source>
</evidence>
<dbReference type="Proteomes" id="UP001610104">
    <property type="component" value="Unassembled WGS sequence"/>
</dbReference>
<keyword evidence="3 6" id="KW-0378">Hydrolase</keyword>
<name>A0ABW7MRZ3_9FLAO</name>
<evidence type="ECO:0000256" key="1">
    <source>
        <dbReference type="ARBA" id="ARBA00022490"/>
    </source>
</evidence>
<feature type="domain" description="DinB-like" evidence="5">
    <location>
        <begin position="34"/>
        <end position="171"/>
    </location>
</feature>
<dbReference type="SUPFAM" id="SSF109854">
    <property type="entry name" value="DinB/YfiT-like putative metalloenzymes"/>
    <property type="match status" value="1"/>
</dbReference>
<dbReference type="InterPro" id="IPR034660">
    <property type="entry name" value="DinB/YfiT-like"/>
</dbReference>
<keyword evidence="2" id="KW-0479">Metal-binding</keyword>
<keyword evidence="7" id="KW-1185">Reference proteome</keyword>
<dbReference type="InterPro" id="IPR023774">
    <property type="entry name" value="Put_metal_dep_hydrolase_YfiT"/>
</dbReference>
<dbReference type="NCBIfam" id="NF009807">
    <property type="entry name" value="PRK13291.1"/>
    <property type="match status" value="1"/>
</dbReference>
<evidence type="ECO:0000256" key="2">
    <source>
        <dbReference type="ARBA" id="ARBA00022723"/>
    </source>
</evidence>
<keyword evidence="4" id="KW-0862">Zinc</keyword>
<sequence>MTNEALYQLQYPIGKFEVPNFISKNKIEDWISILEHFPNRLEHLVKNLSDKQLDSPYRLGGWTVRQVVHHLSDSHHHSYTRFKWALTEENPVIKAYDEGDWAELYDSKTGPIEMSLQHLKAIHFKLVYLLKSLSEEDLNRSFIHPQTNKEVILKHNIGLYAWHSNHHYAHIENLLNVNQWI</sequence>
<protein>
    <submittedName>
        <fullName evidence="6">Metal-dependent hydrolase</fullName>
    </submittedName>
</protein>
<dbReference type="RefSeq" id="WP_395438842.1">
    <property type="nucleotide sequence ID" value="NZ_JBAWKC010000004.1"/>
</dbReference>
<dbReference type="GO" id="GO:0016787">
    <property type="term" value="F:hydrolase activity"/>
    <property type="evidence" value="ECO:0007669"/>
    <property type="project" value="UniProtKB-KW"/>
</dbReference>
<dbReference type="InterPro" id="IPR024775">
    <property type="entry name" value="DinB-like"/>
</dbReference>
<comment type="caution">
    <text evidence="6">The sequence shown here is derived from an EMBL/GenBank/DDBJ whole genome shotgun (WGS) entry which is preliminary data.</text>
</comment>
<evidence type="ECO:0000259" key="5">
    <source>
        <dbReference type="Pfam" id="PF12867"/>
    </source>
</evidence>
<evidence type="ECO:0000256" key="3">
    <source>
        <dbReference type="ARBA" id="ARBA00022801"/>
    </source>
</evidence>
<dbReference type="HAMAP" id="MF_01256">
    <property type="entry name" value="YfiT_hydrol"/>
    <property type="match status" value="1"/>
</dbReference>
<dbReference type="EMBL" id="JBAWKC010000004">
    <property type="protein sequence ID" value="MFH6769616.1"/>
    <property type="molecule type" value="Genomic_DNA"/>
</dbReference>
<gene>
    <name evidence="6" type="ORF">V8G56_12765</name>
</gene>
<evidence type="ECO:0000313" key="6">
    <source>
        <dbReference type="EMBL" id="MFH6769616.1"/>
    </source>
</evidence>
<dbReference type="Gene3D" id="1.20.120.450">
    <property type="entry name" value="dinb family like domain"/>
    <property type="match status" value="1"/>
</dbReference>
<organism evidence="6 7">
    <name type="scientific">Gaetbulibacter aquiaggeris</name>
    <dbReference type="NCBI Taxonomy" id="1735373"/>
    <lineage>
        <taxon>Bacteria</taxon>
        <taxon>Pseudomonadati</taxon>
        <taxon>Bacteroidota</taxon>
        <taxon>Flavobacteriia</taxon>
        <taxon>Flavobacteriales</taxon>
        <taxon>Flavobacteriaceae</taxon>
        <taxon>Gaetbulibacter</taxon>
    </lineage>
</organism>
<accession>A0ABW7MRZ3</accession>
<evidence type="ECO:0000313" key="7">
    <source>
        <dbReference type="Proteomes" id="UP001610104"/>
    </source>
</evidence>
<keyword evidence="1" id="KW-0963">Cytoplasm</keyword>
<dbReference type="Pfam" id="PF12867">
    <property type="entry name" value="DinB_2"/>
    <property type="match status" value="1"/>
</dbReference>